<sequence length="241" mass="26322">MPECATDYLSLFLGLCRAGSTSPSSHGARILRRDLSVASAASFIIVLAVGFIGVLIVCAASCTCYRRRIARERAGLTAWATPDGDVVRPRLWDVHLPELEKAHDPIYDSDRSAEWDQVLPLAVKVETEEDAESPEELKARPERAVRRQTRLAAWFKPWPSRIEPSTSSDSLPQIRTPTPRLSPPAEIAAVEVAVFIAMPAPRALALDRPPGEQGPWAECAVGTSIIPYRGARDDFVARAAS</sequence>
<evidence type="ECO:0000256" key="1">
    <source>
        <dbReference type="SAM" id="Phobius"/>
    </source>
</evidence>
<accession>A0A9P3L889</accession>
<dbReference type="OrthoDB" id="2800878at2759"/>
<keyword evidence="1" id="KW-0812">Transmembrane</keyword>
<comment type="caution">
    <text evidence="2">The sequence shown here is derived from an EMBL/GenBank/DDBJ whole genome shotgun (WGS) entry which is preliminary data.</text>
</comment>
<keyword evidence="3" id="KW-1185">Reference proteome</keyword>
<dbReference type="AlphaFoldDB" id="A0A9P3L889"/>
<evidence type="ECO:0000313" key="2">
    <source>
        <dbReference type="EMBL" id="GJE85269.1"/>
    </source>
</evidence>
<name>A0A9P3L889_9APHY</name>
<evidence type="ECO:0000313" key="3">
    <source>
        <dbReference type="Proteomes" id="UP000703269"/>
    </source>
</evidence>
<keyword evidence="1" id="KW-0472">Membrane</keyword>
<feature type="transmembrane region" description="Helical" evidence="1">
    <location>
        <begin position="43"/>
        <end position="65"/>
    </location>
</feature>
<gene>
    <name evidence="2" type="ORF">PsYK624_013480</name>
</gene>
<organism evidence="2 3">
    <name type="scientific">Phanerochaete sordida</name>
    <dbReference type="NCBI Taxonomy" id="48140"/>
    <lineage>
        <taxon>Eukaryota</taxon>
        <taxon>Fungi</taxon>
        <taxon>Dikarya</taxon>
        <taxon>Basidiomycota</taxon>
        <taxon>Agaricomycotina</taxon>
        <taxon>Agaricomycetes</taxon>
        <taxon>Polyporales</taxon>
        <taxon>Phanerochaetaceae</taxon>
        <taxon>Phanerochaete</taxon>
    </lineage>
</organism>
<dbReference type="EMBL" id="BPQB01000002">
    <property type="protein sequence ID" value="GJE85269.1"/>
    <property type="molecule type" value="Genomic_DNA"/>
</dbReference>
<protein>
    <submittedName>
        <fullName evidence="2">Uncharacterized protein</fullName>
    </submittedName>
</protein>
<proteinExistence type="predicted"/>
<reference evidence="2 3" key="1">
    <citation type="submission" date="2021-08" db="EMBL/GenBank/DDBJ databases">
        <title>Draft Genome Sequence of Phanerochaete sordida strain YK-624.</title>
        <authorList>
            <person name="Mori T."/>
            <person name="Dohra H."/>
            <person name="Suzuki T."/>
            <person name="Kawagishi H."/>
            <person name="Hirai H."/>
        </authorList>
    </citation>
    <scope>NUCLEOTIDE SEQUENCE [LARGE SCALE GENOMIC DNA]</scope>
    <source>
        <strain evidence="2 3">YK-624</strain>
    </source>
</reference>
<dbReference type="Proteomes" id="UP000703269">
    <property type="component" value="Unassembled WGS sequence"/>
</dbReference>
<keyword evidence="1" id="KW-1133">Transmembrane helix</keyword>